<keyword evidence="3" id="KW-1185">Reference proteome</keyword>
<feature type="region of interest" description="Disordered" evidence="1">
    <location>
        <begin position="70"/>
        <end position="89"/>
    </location>
</feature>
<evidence type="ECO:0000313" key="3">
    <source>
        <dbReference type="Proteomes" id="UP001341840"/>
    </source>
</evidence>
<reference evidence="2 3" key="1">
    <citation type="journal article" date="2023" name="Plants (Basel)">
        <title>Bridging the Gap: Combining Genomics and Transcriptomics Approaches to Understand Stylosanthes scabra, an Orphan Legume from the Brazilian Caatinga.</title>
        <authorList>
            <person name="Ferreira-Neto J.R.C."/>
            <person name="da Silva M.D."/>
            <person name="Binneck E."/>
            <person name="de Melo N.F."/>
            <person name="da Silva R.H."/>
            <person name="de Melo A.L.T.M."/>
            <person name="Pandolfi V."/>
            <person name="Bustamante F.O."/>
            <person name="Brasileiro-Vidal A.C."/>
            <person name="Benko-Iseppon A.M."/>
        </authorList>
    </citation>
    <scope>NUCLEOTIDE SEQUENCE [LARGE SCALE GENOMIC DNA]</scope>
    <source>
        <tissue evidence="2">Leaves</tissue>
    </source>
</reference>
<sequence length="135" mass="15248">MRTHTKKKDRQWVNQHAEDTNDCRLPQERAGLQTCKVPSRLKPPVYDSNDVFTTSGPIDMREQVTLLNRELGQRSTGRSGVQSVEEHRVSDVEFHAEHVGRLGDRLQRQNAISDASSTASARTYECDTPASAGWR</sequence>
<evidence type="ECO:0000313" key="2">
    <source>
        <dbReference type="EMBL" id="MED6188730.1"/>
    </source>
</evidence>
<dbReference type="Proteomes" id="UP001341840">
    <property type="component" value="Unassembled WGS sequence"/>
</dbReference>
<gene>
    <name evidence="2" type="ORF">PIB30_088706</name>
</gene>
<feature type="region of interest" description="Disordered" evidence="1">
    <location>
        <begin position="1"/>
        <end position="24"/>
    </location>
</feature>
<organism evidence="2 3">
    <name type="scientific">Stylosanthes scabra</name>
    <dbReference type="NCBI Taxonomy" id="79078"/>
    <lineage>
        <taxon>Eukaryota</taxon>
        <taxon>Viridiplantae</taxon>
        <taxon>Streptophyta</taxon>
        <taxon>Embryophyta</taxon>
        <taxon>Tracheophyta</taxon>
        <taxon>Spermatophyta</taxon>
        <taxon>Magnoliopsida</taxon>
        <taxon>eudicotyledons</taxon>
        <taxon>Gunneridae</taxon>
        <taxon>Pentapetalae</taxon>
        <taxon>rosids</taxon>
        <taxon>fabids</taxon>
        <taxon>Fabales</taxon>
        <taxon>Fabaceae</taxon>
        <taxon>Papilionoideae</taxon>
        <taxon>50 kb inversion clade</taxon>
        <taxon>dalbergioids sensu lato</taxon>
        <taxon>Dalbergieae</taxon>
        <taxon>Pterocarpus clade</taxon>
        <taxon>Stylosanthes</taxon>
    </lineage>
</organism>
<comment type="caution">
    <text evidence="2">The sequence shown here is derived from an EMBL/GenBank/DDBJ whole genome shotgun (WGS) entry which is preliminary data.</text>
</comment>
<accession>A0ABU6WS51</accession>
<feature type="compositionally biased region" description="Polar residues" evidence="1">
    <location>
        <begin position="73"/>
        <end position="82"/>
    </location>
</feature>
<dbReference type="EMBL" id="JASCZI010182864">
    <property type="protein sequence ID" value="MED6188730.1"/>
    <property type="molecule type" value="Genomic_DNA"/>
</dbReference>
<protein>
    <submittedName>
        <fullName evidence="2">Uncharacterized protein</fullName>
    </submittedName>
</protein>
<feature type="region of interest" description="Disordered" evidence="1">
    <location>
        <begin position="105"/>
        <end position="135"/>
    </location>
</feature>
<name>A0ABU6WS51_9FABA</name>
<proteinExistence type="predicted"/>
<feature type="compositionally biased region" description="Polar residues" evidence="1">
    <location>
        <begin position="108"/>
        <end position="121"/>
    </location>
</feature>
<evidence type="ECO:0000256" key="1">
    <source>
        <dbReference type="SAM" id="MobiDB-lite"/>
    </source>
</evidence>